<feature type="region of interest" description="Disordered" evidence="1">
    <location>
        <begin position="41"/>
        <end position="63"/>
    </location>
</feature>
<reference evidence="3 4" key="1">
    <citation type="submission" date="2018-03" db="EMBL/GenBank/DDBJ databases">
        <title>Genomic Encyclopedia of Archaeal and Bacterial Type Strains, Phase II (KMG-II): from individual species to whole genera.</title>
        <authorList>
            <person name="Goeker M."/>
        </authorList>
    </citation>
    <scope>NUCLEOTIDE SEQUENCE [LARGE SCALE GENOMIC DNA]</scope>
    <source>
        <strain evidence="3 4">DSM 45601</strain>
    </source>
</reference>
<dbReference type="EMBL" id="PVZC01000009">
    <property type="protein sequence ID" value="PRX95549.1"/>
    <property type="molecule type" value="Genomic_DNA"/>
</dbReference>
<evidence type="ECO:0008006" key="5">
    <source>
        <dbReference type="Google" id="ProtNLM"/>
    </source>
</evidence>
<evidence type="ECO:0000313" key="4">
    <source>
        <dbReference type="Proteomes" id="UP000237846"/>
    </source>
</evidence>
<dbReference type="RefSeq" id="WP_106251704.1">
    <property type="nucleotide sequence ID" value="NZ_PVZC01000009.1"/>
</dbReference>
<protein>
    <recommendedName>
        <fullName evidence="5">DUF4352 domain-containing protein</fullName>
    </recommendedName>
</protein>
<organism evidence="3 4">
    <name type="scientific">Allonocardiopsis opalescens</name>
    <dbReference type="NCBI Taxonomy" id="1144618"/>
    <lineage>
        <taxon>Bacteria</taxon>
        <taxon>Bacillati</taxon>
        <taxon>Actinomycetota</taxon>
        <taxon>Actinomycetes</taxon>
        <taxon>Streptosporangiales</taxon>
        <taxon>Allonocardiopsis</taxon>
    </lineage>
</organism>
<proteinExistence type="predicted"/>
<dbReference type="PROSITE" id="PS51257">
    <property type="entry name" value="PROKAR_LIPOPROTEIN"/>
    <property type="match status" value="1"/>
</dbReference>
<dbReference type="Proteomes" id="UP000237846">
    <property type="component" value="Unassembled WGS sequence"/>
</dbReference>
<dbReference type="AlphaFoldDB" id="A0A2T0PVJ4"/>
<sequence length="189" mass="19877">MKIIHALIAVLAVAALTACAPLGAPPVADLPPTEPLADEATVDAAEAAESPVEEGPAEAELGSTHTWNDGLAIELSGVERALSGEYAMPAGEPYVRFTMQVQNDTGGPVDLSLVWIECQVGEDGRIGDLVYDYDAGLGDGFSSTVMDGRDATADFGCAMPEDESYLQIEVHPQDEAMLRQPVFFIGDVP</sequence>
<comment type="caution">
    <text evidence="3">The sequence shown here is derived from an EMBL/GenBank/DDBJ whole genome shotgun (WGS) entry which is preliminary data.</text>
</comment>
<feature type="chain" id="PRO_5038771314" description="DUF4352 domain-containing protein" evidence="2">
    <location>
        <begin position="21"/>
        <end position="189"/>
    </location>
</feature>
<keyword evidence="2" id="KW-0732">Signal</keyword>
<evidence type="ECO:0000313" key="3">
    <source>
        <dbReference type="EMBL" id="PRX95549.1"/>
    </source>
</evidence>
<accession>A0A2T0PVJ4</accession>
<name>A0A2T0PVJ4_9ACTN</name>
<dbReference type="OrthoDB" id="3425385at2"/>
<feature type="signal peptide" evidence="2">
    <location>
        <begin position="1"/>
        <end position="20"/>
    </location>
</feature>
<keyword evidence="4" id="KW-1185">Reference proteome</keyword>
<evidence type="ECO:0000256" key="2">
    <source>
        <dbReference type="SAM" id="SignalP"/>
    </source>
</evidence>
<evidence type="ECO:0000256" key="1">
    <source>
        <dbReference type="SAM" id="MobiDB-lite"/>
    </source>
</evidence>
<gene>
    <name evidence="3" type="ORF">CLV72_109158</name>
</gene>